<name>A0ABQ9GRT5_9NEOP</name>
<accession>A0ABQ9GRT5</accession>
<organism evidence="1 2">
    <name type="scientific">Dryococelus australis</name>
    <dbReference type="NCBI Taxonomy" id="614101"/>
    <lineage>
        <taxon>Eukaryota</taxon>
        <taxon>Metazoa</taxon>
        <taxon>Ecdysozoa</taxon>
        <taxon>Arthropoda</taxon>
        <taxon>Hexapoda</taxon>
        <taxon>Insecta</taxon>
        <taxon>Pterygota</taxon>
        <taxon>Neoptera</taxon>
        <taxon>Polyneoptera</taxon>
        <taxon>Phasmatodea</taxon>
        <taxon>Verophasmatodea</taxon>
        <taxon>Anareolatae</taxon>
        <taxon>Phasmatidae</taxon>
        <taxon>Eurycanthinae</taxon>
        <taxon>Dryococelus</taxon>
    </lineage>
</organism>
<dbReference type="Proteomes" id="UP001159363">
    <property type="component" value="Chromosome 9"/>
</dbReference>
<evidence type="ECO:0000313" key="2">
    <source>
        <dbReference type="Proteomes" id="UP001159363"/>
    </source>
</evidence>
<dbReference type="EMBL" id="JARBHB010000010">
    <property type="protein sequence ID" value="KAJ8874704.1"/>
    <property type="molecule type" value="Genomic_DNA"/>
</dbReference>
<proteinExistence type="predicted"/>
<protein>
    <submittedName>
        <fullName evidence="1">Uncharacterized protein</fullName>
    </submittedName>
</protein>
<evidence type="ECO:0000313" key="1">
    <source>
        <dbReference type="EMBL" id="KAJ8874704.1"/>
    </source>
</evidence>
<reference evidence="1 2" key="1">
    <citation type="submission" date="2023-02" db="EMBL/GenBank/DDBJ databases">
        <title>LHISI_Scaffold_Assembly.</title>
        <authorList>
            <person name="Stuart O.P."/>
            <person name="Cleave R."/>
            <person name="Magrath M.J.L."/>
            <person name="Mikheyev A.S."/>
        </authorList>
    </citation>
    <scope>NUCLEOTIDE SEQUENCE [LARGE SCALE GENOMIC DNA]</scope>
    <source>
        <strain evidence="1">Daus_M_001</strain>
        <tissue evidence="1">Leg muscle</tissue>
    </source>
</reference>
<comment type="caution">
    <text evidence="1">The sequence shown here is derived from an EMBL/GenBank/DDBJ whole genome shotgun (WGS) entry which is preliminary data.</text>
</comment>
<gene>
    <name evidence="1" type="ORF">PR048_025570</name>
</gene>
<keyword evidence="2" id="KW-1185">Reference proteome</keyword>
<sequence>MAVWMHFVECHKNKPGQSIESFIETINNIASKLEWGDREKLVCCKLKLKGQVQNVLQAYPQMKETRVWDNFVTFLYKNFKPHKSRASSFENSLIGCKKETRQCMNMLPYSG</sequence>